<dbReference type="RefSeq" id="WP_189399138.1">
    <property type="nucleotide sequence ID" value="NZ_BMXA01000002.1"/>
</dbReference>
<evidence type="ECO:0000313" key="6">
    <source>
        <dbReference type="Proteomes" id="UP000614811"/>
    </source>
</evidence>
<reference evidence="5" key="1">
    <citation type="journal article" date="2014" name="Int. J. Syst. Evol. Microbiol.">
        <title>Complete genome sequence of Corynebacterium casei LMG S-19264T (=DSM 44701T), isolated from a smear-ripened cheese.</title>
        <authorList>
            <consortium name="US DOE Joint Genome Institute (JGI-PGF)"/>
            <person name="Walter F."/>
            <person name="Albersmeier A."/>
            <person name="Kalinowski J."/>
            <person name="Ruckert C."/>
        </authorList>
    </citation>
    <scope>NUCLEOTIDE SEQUENCE</scope>
    <source>
        <strain evidence="5">KCTC 12711</strain>
    </source>
</reference>
<keyword evidence="2" id="KW-0288">FMN</keyword>
<dbReference type="Gene3D" id="3.40.109.10">
    <property type="entry name" value="NADH Oxidase"/>
    <property type="match status" value="1"/>
</dbReference>
<gene>
    <name evidence="5" type="ORF">GCM10008090_12020</name>
</gene>
<keyword evidence="3" id="KW-0560">Oxidoreductase</keyword>
<dbReference type="AlphaFoldDB" id="A0A918RNN6"/>
<evidence type="ECO:0000256" key="2">
    <source>
        <dbReference type="ARBA" id="ARBA00022643"/>
    </source>
</evidence>
<keyword evidence="6" id="KW-1185">Reference proteome</keyword>
<proteinExistence type="predicted"/>
<dbReference type="GO" id="GO:0016491">
    <property type="term" value="F:oxidoreductase activity"/>
    <property type="evidence" value="ECO:0007669"/>
    <property type="project" value="UniProtKB-KW"/>
</dbReference>
<evidence type="ECO:0000259" key="4">
    <source>
        <dbReference type="Pfam" id="PF00881"/>
    </source>
</evidence>
<name>A0A918RNN6_9GAMM</name>
<dbReference type="InterPro" id="IPR000415">
    <property type="entry name" value="Nitroreductase-like"/>
</dbReference>
<reference evidence="5" key="2">
    <citation type="submission" date="2020-09" db="EMBL/GenBank/DDBJ databases">
        <authorList>
            <person name="Sun Q."/>
            <person name="Kim S."/>
        </authorList>
    </citation>
    <scope>NUCLEOTIDE SEQUENCE</scope>
    <source>
        <strain evidence="5">KCTC 12711</strain>
    </source>
</reference>
<evidence type="ECO:0000256" key="1">
    <source>
        <dbReference type="ARBA" id="ARBA00022630"/>
    </source>
</evidence>
<dbReference type="InterPro" id="IPR050627">
    <property type="entry name" value="Nitroreductase/BluB"/>
</dbReference>
<dbReference type="Pfam" id="PF00881">
    <property type="entry name" value="Nitroreductase"/>
    <property type="match status" value="1"/>
</dbReference>
<evidence type="ECO:0000256" key="3">
    <source>
        <dbReference type="ARBA" id="ARBA00023002"/>
    </source>
</evidence>
<dbReference type="EMBL" id="BMXA01000002">
    <property type="protein sequence ID" value="GHA04289.1"/>
    <property type="molecule type" value="Genomic_DNA"/>
</dbReference>
<evidence type="ECO:0000313" key="5">
    <source>
        <dbReference type="EMBL" id="GHA04289.1"/>
    </source>
</evidence>
<dbReference type="InterPro" id="IPR029479">
    <property type="entry name" value="Nitroreductase"/>
</dbReference>
<dbReference type="PANTHER" id="PTHR23026:SF90">
    <property type="entry name" value="IODOTYROSINE DEIODINASE 1"/>
    <property type="match status" value="1"/>
</dbReference>
<organism evidence="5 6">
    <name type="scientific">Arenicella chitinivorans</name>
    <dbReference type="NCBI Taxonomy" id="1329800"/>
    <lineage>
        <taxon>Bacteria</taxon>
        <taxon>Pseudomonadati</taxon>
        <taxon>Pseudomonadota</taxon>
        <taxon>Gammaproteobacteria</taxon>
        <taxon>Arenicellales</taxon>
        <taxon>Arenicellaceae</taxon>
        <taxon>Arenicella</taxon>
    </lineage>
</organism>
<sequence>MSKPLEFIEKPAQEMLATSESFMSTLQRRRTVRDFSARAVDPKIIENAVRAAVSAPSGANKQPWHFVIVQDAKVKREIRRAAEIEEYEFYHGRAPQSWLDDLKVFDTDEHKPFLETAPFLVAVFLQRNSVDDEGNKQKNYYMPESVGIATGMLISALHFSGLATLTHTPSPMKFLNQILDRPANEKPYMLIVAGYPEVDATVPDIRRKPFNEVCSRF</sequence>
<protein>
    <submittedName>
        <fullName evidence="5">Oxidoreductase</fullName>
    </submittedName>
</protein>
<dbReference type="PANTHER" id="PTHR23026">
    <property type="entry name" value="NADPH NITROREDUCTASE"/>
    <property type="match status" value="1"/>
</dbReference>
<dbReference type="Proteomes" id="UP000614811">
    <property type="component" value="Unassembled WGS sequence"/>
</dbReference>
<dbReference type="CDD" id="cd02144">
    <property type="entry name" value="iodotyrosine_dehalogenase"/>
    <property type="match status" value="1"/>
</dbReference>
<comment type="caution">
    <text evidence="5">The sequence shown here is derived from an EMBL/GenBank/DDBJ whole genome shotgun (WGS) entry which is preliminary data.</text>
</comment>
<keyword evidence="1" id="KW-0285">Flavoprotein</keyword>
<dbReference type="SUPFAM" id="SSF55469">
    <property type="entry name" value="FMN-dependent nitroreductase-like"/>
    <property type="match status" value="1"/>
</dbReference>
<feature type="domain" description="Nitroreductase" evidence="4">
    <location>
        <begin position="27"/>
        <end position="195"/>
    </location>
</feature>
<accession>A0A918RNN6</accession>